<dbReference type="AlphaFoldDB" id="A0A0F9UIL9"/>
<reference evidence="1" key="1">
    <citation type="journal article" date="2015" name="Nature">
        <title>Complex archaea that bridge the gap between prokaryotes and eukaryotes.</title>
        <authorList>
            <person name="Spang A."/>
            <person name="Saw J.H."/>
            <person name="Jorgensen S.L."/>
            <person name="Zaremba-Niedzwiedzka K."/>
            <person name="Martijn J."/>
            <person name="Lind A.E."/>
            <person name="van Eijk R."/>
            <person name="Schleper C."/>
            <person name="Guy L."/>
            <person name="Ettema T.J."/>
        </authorList>
    </citation>
    <scope>NUCLEOTIDE SEQUENCE</scope>
</reference>
<name>A0A0F9UIL9_9ZZZZ</name>
<gene>
    <name evidence="1" type="ORF">LCGC14_0602760</name>
</gene>
<protein>
    <submittedName>
        <fullName evidence="1">Uncharacterized protein</fullName>
    </submittedName>
</protein>
<proteinExistence type="predicted"/>
<evidence type="ECO:0000313" key="1">
    <source>
        <dbReference type="EMBL" id="KKN53413.1"/>
    </source>
</evidence>
<comment type="caution">
    <text evidence="1">The sequence shown here is derived from an EMBL/GenBank/DDBJ whole genome shotgun (WGS) entry which is preliminary data.</text>
</comment>
<dbReference type="EMBL" id="LAZR01000973">
    <property type="protein sequence ID" value="KKN53413.1"/>
    <property type="molecule type" value="Genomic_DNA"/>
</dbReference>
<organism evidence="1">
    <name type="scientific">marine sediment metagenome</name>
    <dbReference type="NCBI Taxonomy" id="412755"/>
    <lineage>
        <taxon>unclassified sequences</taxon>
        <taxon>metagenomes</taxon>
        <taxon>ecological metagenomes</taxon>
    </lineage>
</organism>
<accession>A0A0F9UIL9</accession>
<sequence>MFAYIKSSPWMTASIDKHFFTAWKFNQYRLSLSDIDKSELKVFGKRGKRIGYQNSKEDKKKEDKDQFLSPYFGRKEQEKQKKEIADYGEEMGCGYSVGNERDFFKEM</sequence>